<accession>K2IYZ1</accession>
<keyword evidence="6" id="KW-1185">Reference proteome</keyword>
<evidence type="ECO:0000259" key="2">
    <source>
        <dbReference type="PROSITE" id="PS50111"/>
    </source>
</evidence>
<dbReference type="PATRIC" id="fig|745411.4.peg.1248"/>
<evidence type="ECO:0000313" key="6">
    <source>
        <dbReference type="Proteomes" id="UP000006755"/>
    </source>
</evidence>
<name>K2IYZ1_9GAMM</name>
<dbReference type="PROSITE" id="PS50111">
    <property type="entry name" value="CHEMOTAXIS_TRANSDUC_2"/>
    <property type="match status" value="1"/>
</dbReference>
<evidence type="ECO:0000256" key="1">
    <source>
        <dbReference type="PROSITE-ProRule" id="PRU00284"/>
    </source>
</evidence>
<dbReference type="InterPro" id="IPR004089">
    <property type="entry name" value="MCPsignal_dom"/>
</dbReference>
<dbReference type="GO" id="GO:0016020">
    <property type="term" value="C:membrane"/>
    <property type="evidence" value="ECO:0007669"/>
    <property type="project" value="InterPro"/>
</dbReference>
<sequence>MLFGKSRQLSEQLAAKELVLAEKEAVISALSRSQALISFTPQGEVLRANGNFLKLTGYRLEDIQGQHHRMFCRPDFASSTEYRQFWTKLGQGEFVAGRFERRNKAGDTLWLEASYNPLLDKDGRVVRVVKLATDVTDKVRQGQAARNQLAALNKAMAVISFDTQGRVTDANQNFLSTMGYRLEQVLGQHHSLFCEPAYARSSEYRLFWDKLTKGQFISGQFERRNAYGEPVWLEASYNPILDDKGRVTQVVKFASDVTQLVRRHQQEAQQASEAFDISRQTEQMAVKGTGIIQEAANQMQAIAQRLGHSADALGNLGQHARQITSIIETIGEIASQTNLLALNAAIEAARAGDQGRGFAVVADEVRNLAKRTSESTSEIARMITQIQQGTEAAITDMQGCLDNANQGAELAAEADQMIVGIRNGAKQAVAAVELLASQVKETGR</sequence>
<dbReference type="SUPFAM" id="SSF58104">
    <property type="entry name" value="Methyl-accepting chemotaxis protein (MCP) signaling domain"/>
    <property type="match status" value="1"/>
</dbReference>
<dbReference type="InterPro" id="IPR050903">
    <property type="entry name" value="Bact_Chemotaxis_MeTrfase"/>
</dbReference>
<dbReference type="Pfam" id="PF08447">
    <property type="entry name" value="PAS_3"/>
    <property type="match status" value="2"/>
</dbReference>
<evidence type="ECO:0000259" key="4">
    <source>
        <dbReference type="PROSITE" id="PS50113"/>
    </source>
</evidence>
<dbReference type="InterPro" id="IPR013655">
    <property type="entry name" value="PAS_fold_3"/>
</dbReference>
<dbReference type="CDD" id="cd11386">
    <property type="entry name" value="MCP_signal"/>
    <property type="match status" value="1"/>
</dbReference>
<evidence type="ECO:0000259" key="3">
    <source>
        <dbReference type="PROSITE" id="PS50112"/>
    </source>
</evidence>
<dbReference type="SUPFAM" id="SSF55785">
    <property type="entry name" value="PYP-like sensor domain (PAS domain)"/>
    <property type="match status" value="2"/>
</dbReference>
<evidence type="ECO:0000313" key="5">
    <source>
        <dbReference type="EMBL" id="EKE75666.1"/>
    </source>
</evidence>
<dbReference type="GO" id="GO:0007165">
    <property type="term" value="P:signal transduction"/>
    <property type="evidence" value="ECO:0007669"/>
    <property type="project" value="UniProtKB-KW"/>
</dbReference>
<protein>
    <submittedName>
        <fullName evidence="5">Putative MCP-type signal transduction protein</fullName>
    </submittedName>
</protein>
<feature type="domain" description="PAC" evidence="4">
    <location>
        <begin position="217"/>
        <end position="269"/>
    </location>
</feature>
<dbReference type="GO" id="GO:0006935">
    <property type="term" value="P:chemotaxis"/>
    <property type="evidence" value="ECO:0007669"/>
    <property type="project" value="UniProtKB-ARBA"/>
</dbReference>
<dbReference type="STRING" id="745411.B3C1_06288"/>
<dbReference type="PANTHER" id="PTHR24422">
    <property type="entry name" value="CHEMOTAXIS PROTEIN METHYLTRANSFERASE"/>
    <property type="match status" value="1"/>
</dbReference>
<dbReference type="SMART" id="SM00283">
    <property type="entry name" value="MA"/>
    <property type="match status" value="1"/>
</dbReference>
<comment type="caution">
    <text evidence="5">The sequence shown here is derived from an EMBL/GenBank/DDBJ whole genome shotgun (WGS) entry which is preliminary data.</text>
</comment>
<dbReference type="PROSITE" id="PS50112">
    <property type="entry name" value="PAS"/>
    <property type="match status" value="1"/>
</dbReference>
<dbReference type="Gene3D" id="1.10.287.950">
    <property type="entry name" value="Methyl-accepting chemotaxis protein"/>
    <property type="match status" value="1"/>
</dbReference>
<dbReference type="Gene3D" id="3.30.450.20">
    <property type="entry name" value="PAS domain"/>
    <property type="match status" value="2"/>
</dbReference>
<dbReference type="SMART" id="SM00091">
    <property type="entry name" value="PAS"/>
    <property type="match status" value="2"/>
</dbReference>
<proteinExistence type="predicted"/>
<dbReference type="SMART" id="SM00086">
    <property type="entry name" value="PAC"/>
    <property type="match status" value="2"/>
</dbReference>
<dbReference type="InterPro" id="IPR000014">
    <property type="entry name" value="PAS"/>
</dbReference>
<dbReference type="Pfam" id="PF00015">
    <property type="entry name" value="MCPsignal"/>
    <property type="match status" value="1"/>
</dbReference>
<dbReference type="NCBIfam" id="TIGR00229">
    <property type="entry name" value="sensory_box"/>
    <property type="match status" value="2"/>
</dbReference>
<feature type="domain" description="PAS" evidence="3">
    <location>
        <begin position="158"/>
        <end position="188"/>
    </location>
</feature>
<dbReference type="Proteomes" id="UP000006755">
    <property type="component" value="Unassembled WGS sequence"/>
</dbReference>
<reference evidence="5 6" key="1">
    <citation type="journal article" date="2012" name="J. Bacteriol.">
        <title>Genome Sequence of Gallaecimonas xiamenensis Type Strain 3-C-1.</title>
        <authorList>
            <person name="Lai Q."/>
            <person name="Wang L."/>
            <person name="Wang W."/>
            <person name="Shao Z."/>
        </authorList>
    </citation>
    <scope>NUCLEOTIDE SEQUENCE [LARGE SCALE GENOMIC DNA]</scope>
    <source>
        <strain evidence="5 6">3-C-1</strain>
    </source>
</reference>
<dbReference type="AlphaFoldDB" id="K2IYZ1"/>
<dbReference type="EMBL" id="AMRI01000007">
    <property type="protein sequence ID" value="EKE75666.1"/>
    <property type="molecule type" value="Genomic_DNA"/>
</dbReference>
<dbReference type="RefSeq" id="WP_008483657.1">
    <property type="nucleotide sequence ID" value="NZ_AMRI01000007.1"/>
</dbReference>
<organism evidence="5 6">
    <name type="scientific">Gallaecimonas xiamenensis 3-C-1</name>
    <dbReference type="NCBI Taxonomy" id="745411"/>
    <lineage>
        <taxon>Bacteria</taxon>
        <taxon>Pseudomonadati</taxon>
        <taxon>Pseudomonadota</taxon>
        <taxon>Gammaproteobacteria</taxon>
        <taxon>Enterobacterales</taxon>
        <taxon>Gallaecimonadaceae</taxon>
        <taxon>Gallaecimonas</taxon>
    </lineage>
</organism>
<dbReference type="eggNOG" id="COG0840">
    <property type="taxonomic scope" value="Bacteria"/>
</dbReference>
<dbReference type="InterPro" id="IPR000700">
    <property type="entry name" value="PAS-assoc_C"/>
</dbReference>
<dbReference type="InterPro" id="IPR035965">
    <property type="entry name" value="PAS-like_dom_sf"/>
</dbReference>
<dbReference type="PANTHER" id="PTHR24422:SF10">
    <property type="entry name" value="CHEMOTAXIS PROTEIN METHYLTRANSFERASE 2"/>
    <property type="match status" value="1"/>
</dbReference>
<dbReference type="OrthoDB" id="9765776at2"/>
<gene>
    <name evidence="5" type="ORF">B3C1_06288</name>
</gene>
<feature type="domain" description="PAC" evidence="4">
    <location>
        <begin position="93"/>
        <end position="147"/>
    </location>
</feature>
<feature type="domain" description="Methyl-accepting transducer" evidence="2">
    <location>
        <begin position="254"/>
        <end position="444"/>
    </location>
</feature>
<dbReference type="PROSITE" id="PS50113">
    <property type="entry name" value="PAC"/>
    <property type="match status" value="2"/>
</dbReference>
<keyword evidence="1" id="KW-0807">Transducer</keyword>
<dbReference type="CDD" id="cd00130">
    <property type="entry name" value="PAS"/>
    <property type="match status" value="2"/>
</dbReference>
<dbReference type="InterPro" id="IPR001610">
    <property type="entry name" value="PAC"/>
</dbReference>